<dbReference type="Proteomes" id="UP001281761">
    <property type="component" value="Unassembled WGS sequence"/>
</dbReference>
<comment type="caution">
    <text evidence="1">The sequence shown here is derived from an EMBL/GenBank/DDBJ whole genome shotgun (WGS) entry which is preliminary data.</text>
</comment>
<evidence type="ECO:0000313" key="2">
    <source>
        <dbReference type="Proteomes" id="UP001281761"/>
    </source>
</evidence>
<proteinExistence type="predicted"/>
<evidence type="ECO:0000313" key="1">
    <source>
        <dbReference type="EMBL" id="KAK2960040.1"/>
    </source>
</evidence>
<gene>
    <name evidence="1" type="ORF">BLNAU_4923</name>
</gene>
<name>A0ABQ9Y8H2_9EUKA</name>
<keyword evidence="2" id="KW-1185">Reference proteome</keyword>
<organism evidence="1 2">
    <name type="scientific">Blattamonas nauphoetae</name>
    <dbReference type="NCBI Taxonomy" id="2049346"/>
    <lineage>
        <taxon>Eukaryota</taxon>
        <taxon>Metamonada</taxon>
        <taxon>Preaxostyla</taxon>
        <taxon>Oxymonadida</taxon>
        <taxon>Blattamonas</taxon>
    </lineage>
</organism>
<accession>A0ABQ9Y8H2</accession>
<protein>
    <submittedName>
        <fullName evidence="1">Uncharacterized protein</fullName>
    </submittedName>
</protein>
<reference evidence="1 2" key="1">
    <citation type="journal article" date="2022" name="bioRxiv">
        <title>Genomics of Preaxostyla Flagellates Illuminates Evolutionary Transitions and the Path Towards Mitochondrial Loss.</title>
        <authorList>
            <person name="Novak L.V.F."/>
            <person name="Treitli S.C."/>
            <person name="Pyrih J."/>
            <person name="Halakuc P."/>
            <person name="Pipaliya S.V."/>
            <person name="Vacek V."/>
            <person name="Brzon O."/>
            <person name="Soukal P."/>
            <person name="Eme L."/>
            <person name="Dacks J.B."/>
            <person name="Karnkowska A."/>
            <person name="Elias M."/>
            <person name="Hampl V."/>
        </authorList>
    </citation>
    <scope>NUCLEOTIDE SEQUENCE [LARGE SCALE GENOMIC DNA]</scope>
    <source>
        <strain evidence="1">NAU3</strain>
        <tissue evidence="1">Gut</tissue>
    </source>
</reference>
<sequence length="295" mass="33613">MSFEDKSTLYNSLVALVQAKYPFDNILQERAVRFLYDLEPTWRETDYPDKLIMISFPLQETALSFLYKTIFETVPSLQCHLVKSDLVAKVFATLQPQALPISGNEPIFDNLIKIIDICVDFTSPFSLRKLGITSAADQYNHREMIFQKVVIPSSHFTTFLISNRHIPGARFDFNVLYLLCSFVGISPFHRPILEFVLASPIVMAFSSWLSSAEDVFPLNTILINIRSMPNEWTMEGPESAQSGKRMMQALISEGFENTLEQMMVQDEDGQHGLSFVSYCLSLIQFLGSNVEFTEE</sequence>
<dbReference type="EMBL" id="JARBJD010000025">
    <property type="protein sequence ID" value="KAK2960040.1"/>
    <property type="molecule type" value="Genomic_DNA"/>
</dbReference>